<gene>
    <name evidence="2" type="ORF">SDC9_192674</name>
</gene>
<keyword evidence="1" id="KW-1133">Transmembrane helix</keyword>
<keyword evidence="1" id="KW-0472">Membrane</keyword>
<keyword evidence="1" id="KW-0812">Transmembrane</keyword>
<evidence type="ECO:0000313" key="2">
    <source>
        <dbReference type="EMBL" id="MPN45107.1"/>
    </source>
</evidence>
<organism evidence="2">
    <name type="scientific">bioreactor metagenome</name>
    <dbReference type="NCBI Taxonomy" id="1076179"/>
    <lineage>
        <taxon>unclassified sequences</taxon>
        <taxon>metagenomes</taxon>
        <taxon>ecological metagenomes</taxon>
    </lineage>
</organism>
<sequence>MKRLKNKLSTKLSGKIKKPSINISREELKNEILTIGLFVFVIITTFWLIDIVFGLISDEMKFSEIKNVLLLIKDYVIWFVLGLGYIFIARKKHFNSESIIAFTALGSIYTAIKLYGADLGALWIFVAEWIIITMAIYNIVKFIFSRLANPVME</sequence>
<feature type="transmembrane region" description="Helical" evidence="1">
    <location>
        <begin position="68"/>
        <end position="87"/>
    </location>
</feature>
<proteinExistence type="predicted"/>
<comment type="caution">
    <text evidence="2">The sequence shown here is derived from an EMBL/GenBank/DDBJ whole genome shotgun (WGS) entry which is preliminary data.</text>
</comment>
<protein>
    <submittedName>
        <fullName evidence="2">Uncharacterized protein</fullName>
    </submittedName>
</protein>
<feature type="transmembrane region" description="Helical" evidence="1">
    <location>
        <begin position="32"/>
        <end position="56"/>
    </location>
</feature>
<feature type="transmembrane region" description="Helical" evidence="1">
    <location>
        <begin position="99"/>
        <end position="116"/>
    </location>
</feature>
<dbReference type="AlphaFoldDB" id="A0A645I1E0"/>
<dbReference type="EMBL" id="VSSQ01104736">
    <property type="protein sequence ID" value="MPN45107.1"/>
    <property type="molecule type" value="Genomic_DNA"/>
</dbReference>
<evidence type="ECO:0000256" key="1">
    <source>
        <dbReference type="SAM" id="Phobius"/>
    </source>
</evidence>
<accession>A0A645I1E0</accession>
<reference evidence="2" key="1">
    <citation type="submission" date="2019-08" db="EMBL/GenBank/DDBJ databases">
        <authorList>
            <person name="Kucharzyk K."/>
            <person name="Murdoch R.W."/>
            <person name="Higgins S."/>
            <person name="Loffler F."/>
        </authorList>
    </citation>
    <scope>NUCLEOTIDE SEQUENCE</scope>
</reference>
<feature type="transmembrane region" description="Helical" evidence="1">
    <location>
        <begin position="122"/>
        <end position="144"/>
    </location>
</feature>
<name>A0A645I1E0_9ZZZZ</name>